<sequence>MSSPASPYAIGSALVVAATVALSGAVAWGYHGGVLAPGGRAASGSTAAGAAVAAPTAGATAGASSPGALPTASPGTRPAGSTASPASSTPRVVTLPAVKRENFAAAVDAALASSGAVASVTALDLTSGRQVNYGSSEATMPTASIVKADILAAVMLEAQDDGRPLSRAEKALAEPMITQSDNEAAQTLWEQAGRASGIAEANEELGLSETKPPVGTAWGVVQSRAKDQVALLSALTVPGGVISAENQAYAAELMGGVADDQSWGVSAADADGECLIKNGWLPWAEESDRWIINSIGRIKAPNGHEVLIAVMTHNNASQGDGIARVEELAKIATAAVTA</sequence>
<accession>A0ABQ6HLD3</accession>
<dbReference type="SUPFAM" id="SSF56601">
    <property type="entry name" value="beta-lactamase/transpeptidase-like"/>
    <property type="match status" value="1"/>
</dbReference>
<protein>
    <recommendedName>
        <fullName evidence="2">Beta-lactamase class A catalytic domain-containing protein</fullName>
    </recommendedName>
</protein>
<name>A0ABQ6HLD3_9MICO</name>
<feature type="domain" description="Beta-lactamase class A catalytic" evidence="2">
    <location>
        <begin position="171"/>
        <end position="312"/>
    </location>
</feature>
<evidence type="ECO:0000313" key="4">
    <source>
        <dbReference type="Proteomes" id="UP001157109"/>
    </source>
</evidence>
<evidence type="ECO:0000313" key="3">
    <source>
        <dbReference type="EMBL" id="GMA19152.1"/>
    </source>
</evidence>
<dbReference type="InterPro" id="IPR012338">
    <property type="entry name" value="Beta-lactam/transpept-like"/>
</dbReference>
<feature type="region of interest" description="Disordered" evidence="1">
    <location>
        <begin position="62"/>
        <end position="90"/>
    </location>
</feature>
<gene>
    <name evidence="3" type="ORF">GCM10025862_11730</name>
</gene>
<feature type="compositionally biased region" description="Low complexity" evidence="1">
    <location>
        <begin position="76"/>
        <end position="90"/>
    </location>
</feature>
<dbReference type="InterPro" id="IPR045155">
    <property type="entry name" value="Beta-lactam_cat"/>
</dbReference>
<organism evidence="3 4">
    <name type="scientific">Arsenicicoccus piscis</name>
    <dbReference type="NCBI Taxonomy" id="673954"/>
    <lineage>
        <taxon>Bacteria</taxon>
        <taxon>Bacillati</taxon>
        <taxon>Actinomycetota</taxon>
        <taxon>Actinomycetes</taxon>
        <taxon>Micrococcales</taxon>
        <taxon>Intrasporangiaceae</taxon>
        <taxon>Arsenicicoccus</taxon>
    </lineage>
</organism>
<evidence type="ECO:0000259" key="2">
    <source>
        <dbReference type="Pfam" id="PF13354"/>
    </source>
</evidence>
<dbReference type="Proteomes" id="UP001157109">
    <property type="component" value="Unassembled WGS sequence"/>
</dbReference>
<reference evidence="4" key="1">
    <citation type="journal article" date="2019" name="Int. J. Syst. Evol. Microbiol.">
        <title>The Global Catalogue of Microorganisms (GCM) 10K type strain sequencing project: providing services to taxonomists for standard genome sequencing and annotation.</title>
        <authorList>
            <consortium name="The Broad Institute Genomics Platform"/>
            <consortium name="The Broad Institute Genome Sequencing Center for Infectious Disease"/>
            <person name="Wu L."/>
            <person name="Ma J."/>
        </authorList>
    </citation>
    <scope>NUCLEOTIDE SEQUENCE [LARGE SCALE GENOMIC DNA]</scope>
    <source>
        <strain evidence="4">NBRC 105830</strain>
    </source>
</reference>
<comment type="caution">
    <text evidence="3">The sequence shown here is derived from an EMBL/GenBank/DDBJ whole genome shotgun (WGS) entry which is preliminary data.</text>
</comment>
<dbReference type="PANTHER" id="PTHR35333:SF3">
    <property type="entry name" value="BETA-LACTAMASE-TYPE TRANSPEPTIDASE FOLD CONTAINING PROTEIN"/>
    <property type="match status" value="1"/>
</dbReference>
<keyword evidence="4" id="KW-1185">Reference proteome</keyword>
<dbReference type="EMBL" id="BSUJ01000001">
    <property type="protein sequence ID" value="GMA19152.1"/>
    <property type="molecule type" value="Genomic_DNA"/>
</dbReference>
<dbReference type="Pfam" id="PF13354">
    <property type="entry name" value="Beta-lactamase2"/>
    <property type="match status" value="1"/>
</dbReference>
<dbReference type="InterPro" id="IPR000871">
    <property type="entry name" value="Beta-lactam_class-A"/>
</dbReference>
<dbReference type="PANTHER" id="PTHR35333">
    <property type="entry name" value="BETA-LACTAMASE"/>
    <property type="match status" value="1"/>
</dbReference>
<dbReference type="RefSeq" id="WP_241441982.1">
    <property type="nucleotide sequence ID" value="NZ_BSUJ01000001.1"/>
</dbReference>
<proteinExistence type="predicted"/>
<dbReference type="Gene3D" id="3.40.710.10">
    <property type="entry name" value="DD-peptidase/beta-lactamase superfamily"/>
    <property type="match status" value="1"/>
</dbReference>
<evidence type="ECO:0000256" key="1">
    <source>
        <dbReference type="SAM" id="MobiDB-lite"/>
    </source>
</evidence>